<dbReference type="EMBL" id="JRKS01000004">
    <property type="protein sequence ID" value="KGJ09154.1"/>
    <property type="molecule type" value="Genomic_DNA"/>
</dbReference>
<evidence type="ECO:0000313" key="1">
    <source>
        <dbReference type="EMBL" id="KGJ09154.1"/>
    </source>
</evidence>
<comment type="caution">
    <text evidence="1">The sequence shown here is derived from an EMBL/GenBank/DDBJ whole genome shotgun (WGS) entry which is preliminary data.</text>
</comment>
<accession>A0A099FF52</accession>
<name>A0A099FF52_9RHOB</name>
<dbReference type="AlphaFoldDB" id="A0A099FF52"/>
<dbReference type="GO" id="GO:0003746">
    <property type="term" value="F:translation elongation factor activity"/>
    <property type="evidence" value="ECO:0007669"/>
    <property type="project" value="UniProtKB-KW"/>
</dbReference>
<dbReference type="InterPro" id="IPR046247">
    <property type="entry name" value="DUF6280"/>
</dbReference>
<keyword evidence="1" id="KW-0251">Elongation factor</keyword>
<reference evidence="1 2" key="2">
    <citation type="submission" date="2014-10" db="EMBL/GenBank/DDBJ databases">
        <title>Paracoccus sanguinis sp. nov., isolated from clinical specimens of New York State patients.</title>
        <authorList>
            <person name="Mingle L.A."/>
            <person name="Cole J.A."/>
            <person name="Lapierre P."/>
            <person name="Musser K.A."/>
        </authorList>
    </citation>
    <scope>NUCLEOTIDE SEQUENCE [LARGE SCALE GENOMIC DNA]</scope>
    <source>
        <strain evidence="1 2">HAMBI 3106</strain>
    </source>
</reference>
<sequence length="108" mass="11773">MRDFVDGSAFNFEQGQRARKLFAAVVLAALDDAIADDKKYGNGAEQIARWARSRDGREVLSCAGIDPNERVVKGLVEFVSKGVRTSVALSREESERRLAAEADEAEAA</sequence>
<dbReference type="RefSeq" id="WP_036716657.1">
    <property type="nucleotide sequence ID" value="NZ_CALUAY010000088.1"/>
</dbReference>
<keyword evidence="2" id="KW-1185">Reference proteome</keyword>
<dbReference type="Proteomes" id="UP000029917">
    <property type="component" value="Unassembled WGS sequence"/>
</dbReference>
<dbReference type="Pfam" id="PF19796">
    <property type="entry name" value="DUF6280"/>
    <property type="match status" value="1"/>
</dbReference>
<proteinExistence type="predicted"/>
<protein>
    <submittedName>
        <fullName evidence="1">Elongation factor P</fullName>
    </submittedName>
</protein>
<reference evidence="1 2" key="1">
    <citation type="submission" date="2014-09" db="EMBL/GenBank/DDBJ databases">
        <authorList>
            <person name="McGinnis J.M."/>
            <person name="Wolfgang W.J."/>
        </authorList>
    </citation>
    <scope>NUCLEOTIDE SEQUENCE [LARGE SCALE GENOMIC DNA]</scope>
    <source>
        <strain evidence="1 2">HAMBI 3106</strain>
    </source>
</reference>
<dbReference type="OrthoDB" id="7866178at2"/>
<gene>
    <name evidence="1" type="ORF">IC63_02725</name>
</gene>
<evidence type="ECO:0000313" key="2">
    <source>
        <dbReference type="Proteomes" id="UP000029917"/>
    </source>
</evidence>
<dbReference type="STRING" id="690417.IC63_02725"/>
<organism evidence="1 2">
    <name type="scientific">Paracoccus sphaerophysae</name>
    <dbReference type="NCBI Taxonomy" id="690417"/>
    <lineage>
        <taxon>Bacteria</taxon>
        <taxon>Pseudomonadati</taxon>
        <taxon>Pseudomonadota</taxon>
        <taxon>Alphaproteobacteria</taxon>
        <taxon>Rhodobacterales</taxon>
        <taxon>Paracoccaceae</taxon>
        <taxon>Paracoccus</taxon>
    </lineage>
</organism>
<keyword evidence="1" id="KW-0648">Protein biosynthesis</keyword>